<name>A0AA40AE50_9PEZI</name>
<dbReference type="GO" id="GO:0000724">
    <property type="term" value="P:double-strand break repair via homologous recombination"/>
    <property type="evidence" value="ECO:0007669"/>
    <property type="project" value="TreeGrafter"/>
</dbReference>
<keyword evidence="6" id="KW-0539">Nucleus</keyword>
<evidence type="ECO:0000256" key="5">
    <source>
        <dbReference type="ARBA" id="ARBA00023204"/>
    </source>
</evidence>
<feature type="compositionally biased region" description="Basic residues" evidence="9">
    <location>
        <begin position="582"/>
        <end position="592"/>
    </location>
</feature>
<evidence type="ECO:0000256" key="8">
    <source>
        <dbReference type="SAM" id="Coils"/>
    </source>
</evidence>
<evidence type="ECO:0000256" key="1">
    <source>
        <dbReference type="ARBA" id="ARBA00004123"/>
    </source>
</evidence>
<feature type="compositionally biased region" description="Basic residues" evidence="9">
    <location>
        <begin position="439"/>
        <end position="448"/>
    </location>
</feature>
<keyword evidence="12" id="KW-1185">Reference proteome</keyword>
<feature type="compositionally biased region" description="Acidic residues" evidence="9">
    <location>
        <begin position="764"/>
        <end position="776"/>
    </location>
</feature>
<dbReference type="PANTHER" id="PTHR12162:SF0">
    <property type="entry name" value="NIBRIN"/>
    <property type="match status" value="1"/>
</dbReference>
<evidence type="ECO:0000256" key="6">
    <source>
        <dbReference type="ARBA" id="ARBA00023242"/>
    </source>
</evidence>
<dbReference type="SUPFAM" id="SSF49879">
    <property type="entry name" value="SMAD/FHA domain"/>
    <property type="match status" value="1"/>
</dbReference>
<evidence type="ECO:0000256" key="3">
    <source>
        <dbReference type="ARBA" id="ARBA00022454"/>
    </source>
</evidence>
<proteinExistence type="inferred from homology"/>
<dbReference type="Gene3D" id="3.40.50.10980">
    <property type="entry name" value="Nibrin, BRCT2 domain"/>
    <property type="match status" value="1"/>
</dbReference>
<reference evidence="11" key="1">
    <citation type="submission" date="2023-06" db="EMBL/GenBank/DDBJ databases">
        <title>Genome-scale phylogeny and comparative genomics of the fungal order Sordariales.</title>
        <authorList>
            <consortium name="Lawrence Berkeley National Laboratory"/>
            <person name="Hensen N."/>
            <person name="Bonometti L."/>
            <person name="Westerberg I."/>
            <person name="Brannstrom I.O."/>
            <person name="Guillou S."/>
            <person name="Cros-Aarteil S."/>
            <person name="Calhoun S."/>
            <person name="Haridas S."/>
            <person name="Kuo A."/>
            <person name="Mondo S."/>
            <person name="Pangilinan J."/>
            <person name="Riley R."/>
            <person name="Labutti K."/>
            <person name="Andreopoulos B."/>
            <person name="Lipzen A."/>
            <person name="Chen C."/>
            <person name="Yanf M."/>
            <person name="Daum C."/>
            <person name="Ng V."/>
            <person name="Clum A."/>
            <person name="Steindorff A."/>
            <person name="Ohm R."/>
            <person name="Martin F."/>
            <person name="Silar P."/>
            <person name="Natvig D."/>
            <person name="Lalanne C."/>
            <person name="Gautier V."/>
            <person name="Ament-Velasquez S.L."/>
            <person name="Kruys A."/>
            <person name="Hutchinson M.I."/>
            <person name="Powell A.J."/>
            <person name="Barry K."/>
            <person name="Miller A.N."/>
            <person name="Grigoriev I.V."/>
            <person name="Debuchy R."/>
            <person name="Gladieux P."/>
            <person name="Thoren M.H."/>
            <person name="Johannesson H."/>
        </authorList>
    </citation>
    <scope>NUCLEOTIDE SEQUENCE</scope>
    <source>
        <strain evidence="11">CBS 540.89</strain>
    </source>
</reference>
<dbReference type="InterPro" id="IPR036420">
    <property type="entry name" value="BRCT_dom_sf"/>
</dbReference>
<comment type="subcellular location">
    <subcellularLocation>
        <location evidence="2">Chromosome</location>
    </subcellularLocation>
    <subcellularLocation>
        <location evidence="1">Nucleus</location>
    </subcellularLocation>
</comment>
<dbReference type="AlphaFoldDB" id="A0AA40AE50"/>
<feature type="domain" description="FHA" evidence="10">
    <location>
        <begin position="48"/>
        <end position="111"/>
    </location>
</feature>
<keyword evidence="3" id="KW-0158">Chromosome</keyword>
<dbReference type="Pfam" id="PF00498">
    <property type="entry name" value="FHA"/>
    <property type="match status" value="1"/>
</dbReference>
<protein>
    <recommendedName>
        <fullName evidence="10">FHA domain-containing protein</fullName>
    </recommendedName>
</protein>
<evidence type="ECO:0000259" key="10">
    <source>
        <dbReference type="PROSITE" id="PS50006"/>
    </source>
</evidence>
<evidence type="ECO:0000256" key="2">
    <source>
        <dbReference type="ARBA" id="ARBA00004286"/>
    </source>
</evidence>
<comment type="caution">
    <text evidence="11">The sequence shown here is derived from an EMBL/GenBank/DDBJ whole genome shotgun (WGS) entry which is preliminary data.</text>
</comment>
<dbReference type="Gene3D" id="3.40.50.10190">
    <property type="entry name" value="BRCT domain"/>
    <property type="match status" value="1"/>
</dbReference>
<feature type="coiled-coil region" evidence="8">
    <location>
        <begin position="601"/>
        <end position="628"/>
    </location>
</feature>
<dbReference type="SUPFAM" id="SSF52113">
    <property type="entry name" value="BRCT domain"/>
    <property type="match status" value="1"/>
</dbReference>
<feature type="compositionally biased region" description="Low complexity" evidence="9">
    <location>
        <begin position="803"/>
        <end position="835"/>
    </location>
</feature>
<dbReference type="GO" id="GO:0007095">
    <property type="term" value="P:mitotic G2 DNA damage checkpoint signaling"/>
    <property type="evidence" value="ECO:0007669"/>
    <property type="project" value="InterPro"/>
</dbReference>
<dbReference type="SMART" id="SM00240">
    <property type="entry name" value="FHA"/>
    <property type="match status" value="1"/>
</dbReference>
<dbReference type="GO" id="GO:0005694">
    <property type="term" value="C:chromosome"/>
    <property type="evidence" value="ECO:0007669"/>
    <property type="project" value="UniProtKB-SubCell"/>
</dbReference>
<dbReference type="InterPro" id="IPR032429">
    <property type="entry name" value="Nibrin_BRCT2"/>
</dbReference>
<dbReference type="InterPro" id="IPR043014">
    <property type="entry name" value="Nibrin_BRCT2_sf"/>
</dbReference>
<accession>A0AA40AE50</accession>
<feature type="compositionally biased region" description="Low complexity" evidence="9">
    <location>
        <begin position="732"/>
        <end position="748"/>
    </location>
</feature>
<dbReference type="PANTHER" id="PTHR12162">
    <property type="entry name" value="NIBRIN-RELATED"/>
    <property type="match status" value="1"/>
</dbReference>
<evidence type="ECO:0000256" key="4">
    <source>
        <dbReference type="ARBA" id="ARBA00022763"/>
    </source>
</evidence>
<feature type="compositionally biased region" description="Basic and acidic residues" evidence="9">
    <location>
        <begin position="401"/>
        <end position="418"/>
    </location>
</feature>
<feature type="compositionally biased region" description="Basic and acidic residues" evidence="9">
    <location>
        <begin position="662"/>
        <end position="677"/>
    </location>
</feature>
<feature type="region of interest" description="Disordered" evidence="9">
    <location>
        <begin position="651"/>
        <end position="869"/>
    </location>
</feature>
<feature type="compositionally biased region" description="Pro residues" evidence="9">
    <location>
        <begin position="552"/>
        <end position="561"/>
    </location>
</feature>
<evidence type="ECO:0000256" key="9">
    <source>
        <dbReference type="SAM" id="MobiDB-lite"/>
    </source>
</evidence>
<dbReference type="EMBL" id="JAUKTV010000015">
    <property type="protein sequence ID" value="KAK0714239.1"/>
    <property type="molecule type" value="Genomic_DNA"/>
</dbReference>
<dbReference type="CDD" id="cd17741">
    <property type="entry name" value="BRCT_nibrin"/>
    <property type="match status" value="1"/>
</dbReference>
<keyword evidence="8" id="KW-0175">Coiled coil</keyword>
<dbReference type="Gene3D" id="2.60.200.20">
    <property type="match status" value="1"/>
</dbReference>
<dbReference type="Proteomes" id="UP001172159">
    <property type="component" value="Unassembled WGS sequence"/>
</dbReference>
<dbReference type="Pfam" id="PF16508">
    <property type="entry name" value="NIBRIN_BRCT_II"/>
    <property type="match status" value="1"/>
</dbReference>
<evidence type="ECO:0000313" key="11">
    <source>
        <dbReference type="EMBL" id="KAK0714239.1"/>
    </source>
</evidence>
<feature type="region of interest" description="Disordered" evidence="9">
    <location>
        <begin position="387"/>
        <end position="598"/>
    </location>
</feature>
<dbReference type="InterPro" id="IPR008984">
    <property type="entry name" value="SMAD_FHA_dom_sf"/>
</dbReference>
<dbReference type="InterPro" id="IPR040227">
    <property type="entry name" value="Nibrin-rel"/>
</dbReference>
<feature type="compositionally biased region" description="Basic residues" evidence="9">
    <location>
        <begin position="678"/>
        <end position="687"/>
    </location>
</feature>
<dbReference type="InterPro" id="IPR000253">
    <property type="entry name" value="FHA_dom"/>
</dbReference>
<gene>
    <name evidence="11" type="ORF">B0T21DRAFT_297397</name>
</gene>
<comment type="similarity">
    <text evidence="7">Belongs to the Nibrin family.</text>
</comment>
<feature type="compositionally biased region" description="Polar residues" evidence="9">
    <location>
        <begin position="484"/>
        <end position="494"/>
    </location>
</feature>
<dbReference type="GO" id="GO:0003684">
    <property type="term" value="F:damaged DNA binding"/>
    <property type="evidence" value="ECO:0007669"/>
    <property type="project" value="TreeGrafter"/>
</dbReference>
<keyword evidence="4" id="KW-0227">DNA damage</keyword>
<evidence type="ECO:0000313" key="12">
    <source>
        <dbReference type="Proteomes" id="UP001172159"/>
    </source>
</evidence>
<dbReference type="GO" id="GO:0030870">
    <property type="term" value="C:Mre11 complex"/>
    <property type="evidence" value="ECO:0007669"/>
    <property type="project" value="InterPro"/>
</dbReference>
<evidence type="ECO:0000256" key="7">
    <source>
        <dbReference type="ARBA" id="ARBA00044757"/>
    </source>
</evidence>
<dbReference type="PROSITE" id="PS50006">
    <property type="entry name" value="FHA_DOMAIN"/>
    <property type="match status" value="1"/>
</dbReference>
<keyword evidence="5" id="KW-0234">DNA repair</keyword>
<sequence length="869" mass="97361">MWLLKSDLFEGRSWNCCLRRYIATSMLVCVELTRKPGKKLWLRPGKLYLFGRTVSEAGQLVISDKTISRKHITIKVEPVPEGGGRNIISKSQITVEDLESKKGTTVNDVQIRGTKKILTEDVNTIKLGMCQKLLRIQWHPVVLSFSFTSKELRADPWTKLRDDLEQLDIKYSAEYETTTTHVVSKKRNTSKGLQALINGKYIVTESFINAIIAAATLPEDAEEGSSSALEQDFDGEWPNALDHLPPRGEEAVERPSTAYAPDDRRLEVFDGYTFVFYDKKQFDNLLSPITSGKGKALLNAVTPGQTDIDDFIRYVKGVAGEKGLGSFEDGSEGKGVVVVRYIPKDENYEWYAQFLTSFAQRLDHRPIDQREFIEAILDCDASMLRRPLEEASQSEPAMSRPEAHTEPGDRMELDHPPTEPEAPQQTEPNREPSPQPPPRRARTRRGVSRFKGFDIEDDNPEPMQETGPVQPSVPKPNQPAVEASQDSLFVSQYQDPLARAEEEETPELRPPPRTTRKRPLSPLPERDDSAFLADIAPTAAAAKRRRVQAGQPPVPPPPEPEPVVKDEDNDEMVAESPQDKNKKGRGPKGKGKKITDGEDILELARQQREEADARAAAERRALTELDDDEIDYAAIRRLQLENIQECKVQFPESRAGGSGAGRTREQDIVDGRWDPKWNGRRNFKQFRKQGAPTGRQAARTVIPLEEARPKSNGIGDEYWLEQDSNTRQKNDSTSQRQSQTQQPSIPTSERTKAPPRRNILAIDSSDEDEDEVDPMEEGQAVPEPTPEPARSRAAKAAERANARKGQSQMQSTQTQSQGSNKRATPPTTASPSSSRAAKKPRRGGFMAASKDESDDDSDDELKFRFGRRK</sequence>
<organism evidence="11 12">
    <name type="scientific">Apiosordaria backusii</name>
    <dbReference type="NCBI Taxonomy" id="314023"/>
    <lineage>
        <taxon>Eukaryota</taxon>
        <taxon>Fungi</taxon>
        <taxon>Dikarya</taxon>
        <taxon>Ascomycota</taxon>
        <taxon>Pezizomycotina</taxon>
        <taxon>Sordariomycetes</taxon>
        <taxon>Sordariomycetidae</taxon>
        <taxon>Sordariales</taxon>
        <taxon>Lasiosphaeriaceae</taxon>
        <taxon>Apiosordaria</taxon>
    </lineage>
</organism>